<keyword evidence="7" id="KW-1185">Reference proteome</keyword>
<evidence type="ECO:0000259" key="5">
    <source>
        <dbReference type="Pfam" id="PF26591"/>
    </source>
</evidence>
<name>A0ABD5Q5V0_9EURY</name>
<sequence length="500" mass="54968">MEEVAKRTDVPYESPPKAVERWNSGDIDDFPQTTANESIHPPNATLTNGSFVKDAYASVFAVQPSTRVRRSPTEQPLYVAPNGTVLGTIDYRVEPPADETSDDQNVTWTVSDHRISEIRLKVDETVENTTAGTHTPTIEYSSIATYPGESHTVTLVAEISAAVQKRTKACTSRAADGECRTWNVTSERAVETVTVRDSINVVEYDLSVSGFETRYPNGDLGLVVYKNHPWRGYSMSNGNVRGAWRFYSARNPAWDTLVTSTENGKAVTPSSLQPLQVHAYPSETGPTAVPRRSVLLLDTYGTKERPPSLPTPVRLQVVEQPYMTSYGIATRARTPTRTLSNVTATGLVRGVDAEVTDSSFADIPTNESNLTINVVNRTEKQVTVSVTLSDRAMGDPINTTGRTGYVVLDGERVNTSENGTIVKTFARPSGGISARYEPGHWWRHATGYVGDSDSLYVQSAGLDIASILYRIAVFASVYLFGVFIVSRFTGWRLWPPWRGI</sequence>
<dbReference type="AlphaFoldDB" id="A0ABD5Q5V0"/>
<evidence type="ECO:0000313" key="6">
    <source>
        <dbReference type="EMBL" id="MFC4826038.1"/>
    </source>
</evidence>
<evidence type="ECO:0000256" key="1">
    <source>
        <dbReference type="SAM" id="MobiDB-lite"/>
    </source>
</evidence>
<dbReference type="GeneID" id="73046870"/>
<dbReference type="Pfam" id="PF26589">
    <property type="entry name" value="DUF8186"/>
    <property type="match status" value="1"/>
</dbReference>
<dbReference type="InterPro" id="IPR058910">
    <property type="entry name" value="DUF8186_M"/>
</dbReference>
<feature type="region of interest" description="Disordered" evidence="1">
    <location>
        <begin position="1"/>
        <end position="44"/>
    </location>
</feature>
<dbReference type="InterPro" id="IPR058911">
    <property type="entry name" value="DUF8186_C"/>
</dbReference>
<proteinExistence type="predicted"/>
<dbReference type="EMBL" id="JBHSHT010000002">
    <property type="protein sequence ID" value="MFC4826038.1"/>
    <property type="molecule type" value="Genomic_DNA"/>
</dbReference>
<dbReference type="Pfam" id="PF26590">
    <property type="entry name" value="DUF8186_M"/>
    <property type="match status" value="1"/>
</dbReference>
<keyword evidence="2" id="KW-0812">Transmembrane</keyword>
<keyword evidence="2" id="KW-1133">Transmembrane helix</keyword>
<feature type="compositionally biased region" description="Basic and acidic residues" evidence="1">
    <location>
        <begin position="1"/>
        <end position="10"/>
    </location>
</feature>
<dbReference type="InterPro" id="IPR058499">
    <property type="entry name" value="DUF8186"/>
</dbReference>
<evidence type="ECO:0000313" key="7">
    <source>
        <dbReference type="Proteomes" id="UP001595945"/>
    </source>
</evidence>
<evidence type="ECO:0000259" key="3">
    <source>
        <dbReference type="Pfam" id="PF26589"/>
    </source>
</evidence>
<keyword evidence="2" id="KW-0472">Membrane</keyword>
<comment type="caution">
    <text evidence="6">The sequence shown here is derived from an EMBL/GenBank/DDBJ whole genome shotgun (WGS) entry which is preliminary data.</text>
</comment>
<feature type="domain" description="DUF8186" evidence="5">
    <location>
        <begin position="366"/>
        <end position="454"/>
    </location>
</feature>
<accession>A0ABD5Q5V0</accession>
<evidence type="ECO:0000256" key="2">
    <source>
        <dbReference type="SAM" id="Phobius"/>
    </source>
</evidence>
<evidence type="ECO:0000259" key="4">
    <source>
        <dbReference type="Pfam" id="PF26590"/>
    </source>
</evidence>
<organism evidence="6 7">
    <name type="scientific">Halorussus aquaticus</name>
    <dbReference type="NCBI Taxonomy" id="2953748"/>
    <lineage>
        <taxon>Archaea</taxon>
        <taxon>Methanobacteriati</taxon>
        <taxon>Methanobacteriota</taxon>
        <taxon>Stenosarchaea group</taxon>
        <taxon>Halobacteria</taxon>
        <taxon>Halobacteriales</taxon>
        <taxon>Haladaptataceae</taxon>
        <taxon>Halorussus</taxon>
    </lineage>
</organism>
<gene>
    <name evidence="6" type="ORF">ACFO9K_17430</name>
</gene>
<protein>
    <submittedName>
        <fullName evidence="6">Uncharacterized protein</fullName>
    </submittedName>
</protein>
<dbReference type="Proteomes" id="UP001595945">
    <property type="component" value="Unassembled WGS sequence"/>
</dbReference>
<dbReference type="RefSeq" id="WP_254268325.1">
    <property type="nucleotide sequence ID" value="NZ_CP100400.1"/>
</dbReference>
<reference evidence="6 7" key="1">
    <citation type="journal article" date="2019" name="Int. J. Syst. Evol. Microbiol.">
        <title>The Global Catalogue of Microorganisms (GCM) 10K type strain sequencing project: providing services to taxonomists for standard genome sequencing and annotation.</title>
        <authorList>
            <consortium name="The Broad Institute Genomics Platform"/>
            <consortium name="The Broad Institute Genome Sequencing Center for Infectious Disease"/>
            <person name="Wu L."/>
            <person name="Ma J."/>
        </authorList>
    </citation>
    <scope>NUCLEOTIDE SEQUENCE [LARGE SCALE GENOMIC DNA]</scope>
    <source>
        <strain evidence="6 7">XZYJ18</strain>
    </source>
</reference>
<feature type="domain" description="DUF8186" evidence="4">
    <location>
        <begin position="208"/>
        <end position="355"/>
    </location>
</feature>
<feature type="transmembrane region" description="Helical" evidence="2">
    <location>
        <begin position="467"/>
        <end position="488"/>
    </location>
</feature>
<feature type="domain" description="DUF8186" evidence="3">
    <location>
        <begin position="29"/>
        <end position="204"/>
    </location>
</feature>
<dbReference type="Pfam" id="PF26591">
    <property type="entry name" value="DUF8186_C"/>
    <property type="match status" value="1"/>
</dbReference>